<dbReference type="PANTHER" id="PTHR33463:SF209">
    <property type="entry name" value="DISEASE RESISTANCE PROTEIN RPS2-LIKE"/>
    <property type="match status" value="1"/>
</dbReference>
<keyword evidence="1" id="KW-0175">Coiled coil</keyword>
<dbReference type="GO" id="GO:0043531">
    <property type="term" value="F:ADP binding"/>
    <property type="evidence" value="ECO:0007669"/>
    <property type="project" value="InterPro"/>
</dbReference>
<dbReference type="EMBL" id="NMUH01003265">
    <property type="protein sequence ID" value="MQM04663.1"/>
    <property type="molecule type" value="Genomic_DNA"/>
</dbReference>
<dbReference type="InterPro" id="IPR027417">
    <property type="entry name" value="P-loop_NTPase"/>
</dbReference>
<accession>A0A843W0L8</accession>
<dbReference type="PANTHER" id="PTHR33463">
    <property type="entry name" value="NB-ARC DOMAIN-CONTAINING PROTEIN-RELATED"/>
    <property type="match status" value="1"/>
</dbReference>
<dbReference type="InterPro" id="IPR002182">
    <property type="entry name" value="NB-ARC"/>
</dbReference>
<evidence type="ECO:0000256" key="1">
    <source>
        <dbReference type="SAM" id="Coils"/>
    </source>
</evidence>
<keyword evidence="4" id="KW-1185">Reference proteome</keyword>
<feature type="domain" description="NB-ARC" evidence="2">
    <location>
        <begin position="166"/>
        <end position="208"/>
    </location>
</feature>
<dbReference type="InterPro" id="IPR050905">
    <property type="entry name" value="Plant_NBS-LRR"/>
</dbReference>
<dbReference type="Gene3D" id="3.40.50.300">
    <property type="entry name" value="P-loop containing nucleotide triphosphate hydrolases"/>
    <property type="match status" value="1"/>
</dbReference>
<dbReference type="SUPFAM" id="SSF52540">
    <property type="entry name" value="P-loop containing nucleoside triphosphate hydrolases"/>
    <property type="match status" value="1"/>
</dbReference>
<evidence type="ECO:0000313" key="4">
    <source>
        <dbReference type="Proteomes" id="UP000652761"/>
    </source>
</evidence>
<dbReference type="Proteomes" id="UP000652761">
    <property type="component" value="Unassembled WGS sequence"/>
</dbReference>
<comment type="caution">
    <text evidence="3">The sequence shown here is derived from an EMBL/GenBank/DDBJ whole genome shotgun (WGS) entry which is preliminary data.</text>
</comment>
<feature type="coiled-coil region" evidence="1">
    <location>
        <begin position="39"/>
        <end position="73"/>
    </location>
</feature>
<evidence type="ECO:0000313" key="3">
    <source>
        <dbReference type="EMBL" id="MQM04663.1"/>
    </source>
</evidence>
<sequence length="219" mass="24017">MSHDPIHRVGNAAVNAIADRVGDLVTTLWDYSLGSVVNLLLLSRNAEELAQEVDKLQRLMEDLKNQAERDARRNQADVTHQLSGWMDRVATLAANASKVQRSFEGRSFCVTGFCLGYNAVELLRRARRLTEEGNALSGGQLSNQRGPDAIQPVLSEISSSTLVGEEESLQRIKGYIEDEDIGIIGIWGMGGAGKTSLLKVINNEFLTGEACRDKFEVSI</sequence>
<proteinExistence type="predicted"/>
<dbReference type="AlphaFoldDB" id="A0A843W0L8"/>
<evidence type="ECO:0000259" key="2">
    <source>
        <dbReference type="Pfam" id="PF00931"/>
    </source>
</evidence>
<dbReference type="Pfam" id="PF00931">
    <property type="entry name" value="NB-ARC"/>
    <property type="match status" value="1"/>
</dbReference>
<protein>
    <recommendedName>
        <fullName evidence="2">NB-ARC domain-containing protein</fullName>
    </recommendedName>
</protein>
<organism evidence="3 4">
    <name type="scientific">Colocasia esculenta</name>
    <name type="common">Wild taro</name>
    <name type="synonym">Arum esculentum</name>
    <dbReference type="NCBI Taxonomy" id="4460"/>
    <lineage>
        <taxon>Eukaryota</taxon>
        <taxon>Viridiplantae</taxon>
        <taxon>Streptophyta</taxon>
        <taxon>Embryophyta</taxon>
        <taxon>Tracheophyta</taxon>
        <taxon>Spermatophyta</taxon>
        <taxon>Magnoliopsida</taxon>
        <taxon>Liliopsida</taxon>
        <taxon>Araceae</taxon>
        <taxon>Aroideae</taxon>
        <taxon>Colocasieae</taxon>
        <taxon>Colocasia</taxon>
    </lineage>
</organism>
<gene>
    <name evidence="3" type="ORF">Taro_037466</name>
</gene>
<reference evidence="3" key="1">
    <citation type="submission" date="2017-07" db="EMBL/GenBank/DDBJ databases">
        <title>Taro Niue Genome Assembly and Annotation.</title>
        <authorList>
            <person name="Atibalentja N."/>
            <person name="Keating K."/>
            <person name="Fields C.J."/>
        </authorList>
    </citation>
    <scope>NUCLEOTIDE SEQUENCE</scope>
    <source>
        <strain evidence="3">Niue_2</strain>
        <tissue evidence="3">Leaf</tissue>
    </source>
</reference>
<name>A0A843W0L8_COLES</name>